<sequence length="135" mass="15389">MRTATINYFTIISIFALMMIGLPAVAYATEQNTQVNSTAIKTTGNTDHQKLAHYYEDQAKEMQAKIQEQVEAFNHKPSTSFLGRNGQRIKKHVVFKIHEFEKAAAENLQKAAYHNKMAEEQKNRQQFAESGRIKG</sequence>
<evidence type="ECO:0000313" key="2">
    <source>
        <dbReference type="EMBL" id="SFK78448.1"/>
    </source>
</evidence>
<organism evidence="2 3">
    <name type="scientific">Nitrosomonas aestuarii</name>
    <dbReference type="NCBI Taxonomy" id="52441"/>
    <lineage>
        <taxon>Bacteria</taxon>
        <taxon>Pseudomonadati</taxon>
        <taxon>Pseudomonadota</taxon>
        <taxon>Betaproteobacteria</taxon>
        <taxon>Nitrosomonadales</taxon>
        <taxon>Nitrosomonadaceae</taxon>
        <taxon>Nitrosomonas</taxon>
    </lineage>
</organism>
<dbReference type="OrthoDB" id="8565362at2"/>
<dbReference type="RefSeq" id="WP_090699905.1">
    <property type="nucleotide sequence ID" value="NZ_FOSP01000015.1"/>
</dbReference>
<feature type="signal peptide" evidence="1">
    <location>
        <begin position="1"/>
        <end position="28"/>
    </location>
</feature>
<keyword evidence="3" id="KW-1185">Reference proteome</keyword>
<keyword evidence="1" id="KW-0732">Signal</keyword>
<accession>A0A1I4CB78</accession>
<gene>
    <name evidence="2" type="ORF">SAMN05216302_101535</name>
</gene>
<reference evidence="3" key="1">
    <citation type="submission" date="2016-10" db="EMBL/GenBank/DDBJ databases">
        <authorList>
            <person name="Varghese N."/>
            <person name="Submissions S."/>
        </authorList>
    </citation>
    <scope>NUCLEOTIDE SEQUENCE [LARGE SCALE GENOMIC DNA]</scope>
    <source>
        <strain evidence="3">Nm69</strain>
    </source>
</reference>
<name>A0A1I4CB78_9PROT</name>
<dbReference type="AlphaFoldDB" id="A0A1I4CB78"/>
<evidence type="ECO:0000256" key="1">
    <source>
        <dbReference type="SAM" id="SignalP"/>
    </source>
</evidence>
<feature type="chain" id="PRO_5011538479" evidence="1">
    <location>
        <begin position="29"/>
        <end position="135"/>
    </location>
</feature>
<proteinExistence type="predicted"/>
<dbReference type="Proteomes" id="UP000199533">
    <property type="component" value="Unassembled WGS sequence"/>
</dbReference>
<evidence type="ECO:0000313" key="3">
    <source>
        <dbReference type="Proteomes" id="UP000199533"/>
    </source>
</evidence>
<dbReference type="EMBL" id="FOSP01000015">
    <property type="protein sequence ID" value="SFK78448.1"/>
    <property type="molecule type" value="Genomic_DNA"/>
</dbReference>
<protein>
    <submittedName>
        <fullName evidence="2">Uncharacterized protein</fullName>
    </submittedName>
</protein>